<evidence type="ECO:0000256" key="2">
    <source>
        <dbReference type="ARBA" id="ARBA00022617"/>
    </source>
</evidence>
<reference evidence="8" key="1">
    <citation type="submission" date="2024-06" db="EMBL/GenBank/DDBJ databases">
        <authorList>
            <person name="Liu X."/>
            <person name="Lenzi L."/>
            <person name="Haldenby T S."/>
            <person name="Uol C."/>
        </authorList>
    </citation>
    <scope>NUCLEOTIDE SEQUENCE</scope>
</reference>
<dbReference type="AlphaFoldDB" id="A0AAV2TIA1"/>
<proteinExistence type="inferred from homology"/>
<evidence type="ECO:0000313" key="8">
    <source>
        <dbReference type="EMBL" id="CAL5136037.1"/>
    </source>
</evidence>
<dbReference type="InterPro" id="IPR000971">
    <property type="entry name" value="Globin"/>
</dbReference>
<evidence type="ECO:0000256" key="1">
    <source>
        <dbReference type="ARBA" id="ARBA00022448"/>
    </source>
</evidence>
<evidence type="ECO:0000259" key="7">
    <source>
        <dbReference type="PROSITE" id="PS01033"/>
    </source>
</evidence>
<dbReference type="SUPFAM" id="SSF46458">
    <property type="entry name" value="Globin-like"/>
    <property type="match status" value="1"/>
</dbReference>
<evidence type="ECO:0000256" key="6">
    <source>
        <dbReference type="RuleBase" id="RU000356"/>
    </source>
</evidence>
<dbReference type="InterPro" id="IPR012292">
    <property type="entry name" value="Globin/Proto"/>
</dbReference>
<evidence type="ECO:0000256" key="3">
    <source>
        <dbReference type="ARBA" id="ARBA00022723"/>
    </source>
</evidence>
<feature type="domain" description="Globin" evidence="7">
    <location>
        <begin position="2"/>
        <end position="148"/>
    </location>
</feature>
<dbReference type="CDD" id="cd01040">
    <property type="entry name" value="Mb-like"/>
    <property type="match status" value="1"/>
</dbReference>
<dbReference type="InterPro" id="IPR011406">
    <property type="entry name" value="Globin_trematode"/>
</dbReference>
<dbReference type="Gene3D" id="1.10.490.10">
    <property type="entry name" value="Globins"/>
    <property type="match status" value="1"/>
</dbReference>
<keyword evidence="2 5" id="KW-0349">Heme</keyword>
<evidence type="ECO:0000256" key="5">
    <source>
        <dbReference type="PIRSR" id="PIRSR036488-1"/>
    </source>
</evidence>
<dbReference type="GO" id="GO:0005506">
    <property type="term" value="F:iron ion binding"/>
    <property type="evidence" value="ECO:0007669"/>
    <property type="project" value="InterPro"/>
</dbReference>
<dbReference type="GO" id="GO:0020037">
    <property type="term" value="F:heme binding"/>
    <property type="evidence" value="ECO:0007669"/>
    <property type="project" value="InterPro"/>
</dbReference>
<dbReference type="EMBL" id="CAXLJL010000279">
    <property type="protein sequence ID" value="CAL5136037.1"/>
    <property type="molecule type" value="Genomic_DNA"/>
</dbReference>
<dbReference type="PROSITE" id="PS01033">
    <property type="entry name" value="GLOBIN"/>
    <property type="match status" value="1"/>
</dbReference>
<evidence type="ECO:0000256" key="4">
    <source>
        <dbReference type="ARBA" id="ARBA00023004"/>
    </source>
</evidence>
<dbReference type="InterPro" id="IPR009050">
    <property type="entry name" value="Globin-like_sf"/>
</dbReference>
<feature type="binding site" description="proximal binding residue" evidence="5">
    <location>
        <position position="99"/>
    </location>
    <ligand>
        <name>heme</name>
        <dbReference type="ChEBI" id="CHEBI:30413"/>
    </ligand>
    <ligandPart>
        <name>Fe</name>
        <dbReference type="ChEBI" id="CHEBI:18248"/>
    </ligandPart>
</feature>
<comment type="caution">
    <text evidence="8">The sequence shown here is derived from an EMBL/GenBank/DDBJ whole genome shotgun (WGS) entry which is preliminary data.</text>
</comment>
<name>A0AAV2TIA1_CALDB</name>
<evidence type="ECO:0000313" key="9">
    <source>
        <dbReference type="Proteomes" id="UP001497525"/>
    </source>
</evidence>
<dbReference type="PIRSF" id="PIRSF036488">
    <property type="entry name" value="Myoglobin_tremt"/>
    <property type="match status" value="1"/>
</dbReference>
<organism evidence="8 9">
    <name type="scientific">Calicophoron daubneyi</name>
    <name type="common">Rumen fluke</name>
    <name type="synonym">Paramphistomum daubneyi</name>
    <dbReference type="NCBI Taxonomy" id="300641"/>
    <lineage>
        <taxon>Eukaryota</taxon>
        <taxon>Metazoa</taxon>
        <taxon>Spiralia</taxon>
        <taxon>Lophotrochozoa</taxon>
        <taxon>Platyhelminthes</taxon>
        <taxon>Trematoda</taxon>
        <taxon>Digenea</taxon>
        <taxon>Plagiorchiida</taxon>
        <taxon>Pronocephalata</taxon>
        <taxon>Paramphistomoidea</taxon>
        <taxon>Paramphistomidae</taxon>
        <taxon>Calicophoron</taxon>
    </lineage>
</organism>
<dbReference type="GO" id="GO:0005344">
    <property type="term" value="F:oxygen carrier activity"/>
    <property type="evidence" value="ECO:0007669"/>
    <property type="project" value="UniProtKB-KW"/>
</dbReference>
<accession>A0AAV2TIA1</accession>
<keyword evidence="3 5" id="KW-0479">Metal-binding</keyword>
<comment type="similarity">
    <text evidence="6">Belongs to the globin family.</text>
</comment>
<dbReference type="InterPro" id="IPR044399">
    <property type="entry name" value="Mb-like_M"/>
</dbReference>
<dbReference type="GO" id="GO:0019825">
    <property type="term" value="F:oxygen binding"/>
    <property type="evidence" value="ECO:0007669"/>
    <property type="project" value="InterPro"/>
</dbReference>
<dbReference type="Proteomes" id="UP001497525">
    <property type="component" value="Unassembled WGS sequence"/>
</dbReference>
<gene>
    <name evidence="8" type="ORF">CDAUBV1_LOCUS10128</name>
</gene>
<keyword evidence="4 5" id="KW-0408">Iron</keyword>
<protein>
    <recommendedName>
        <fullName evidence="7">Globin domain-containing protein</fullName>
    </recommendedName>
</protein>
<dbReference type="Pfam" id="PF00042">
    <property type="entry name" value="Globin"/>
    <property type="match status" value="1"/>
</dbReference>
<sequence length="148" mass="16841">MALTEAEQESLLKELIPHVDTPEHIVETGLGAYSALFHAHPEYISHFSRLHNLTIDNVMQSDGVRHYTRTLIEAVTQMLKSASNEVELEKLMVQYGKDHTSRRVSKAEFLTGEPIFIEFFQSLLHDDVNKAALAKFLKHVFPPMANQI</sequence>
<keyword evidence="1 6" id="KW-0813">Transport</keyword>
<keyword evidence="6" id="KW-0561">Oxygen transport</keyword>